<sequence length="47" mass="5442">MDQPVSDNKQAYRKNDTTKSEKGLIFPDGSTCFRQQTGLSEKRYNEE</sequence>
<dbReference type="Proteomes" id="UP000032024">
    <property type="component" value="Chromosome"/>
</dbReference>
<evidence type="ECO:0000256" key="1">
    <source>
        <dbReference type="SAM" id="MobiDB-lite"/>
    </source>
</evidence>
<evidence type="ECO:0000313" key="2">
    <source>
        <dbReference type="EMBL" id="AJO23903.1"/>
    </source>
</evidence>
<protein>
    <submittedName>
        <fullName evidence="2">Uncharacterized protein</fullName>
    </submittedName>
</protein>
<organism evidence="2 3">
    <name type="scientific">Heyndrickxia coagulans</name>
    <name type="common">Weizmannia coagulans</name>
    <dbReference type="NCBI Taxonomy" id="1398"/>
    <lineage>
        <taxon>Bacteria</taxon>
        <taxon>Bacillati</taxon>
        <taxon>Bacillota</taxon>
        <taxon>Bacilli</taxon>
        <taxon>Bacillales</taxon>
        <taxon>Bacillaceae</taxon>
        <taxon>Heyndrickxia</taxon>
    </lineage>
</organism>
<name>A0AAN0T864_HEYCO</name>
<proteinExistence type="predicted"/>
<dbReference type="AlphaFoldDB" id="A0AAN0T864"/>
<feature type="region of interest" description="Disordered" evidence="1">
    <location>
        <begin position="1"/>
        <end position="47"/>
    </location>
</feature>
<reference evidence="3" key="1">
    <citation type="submission" date="2015-01" db="EMBL/GenBank/DDBJ databases">
        <title>Comparative genome analysis of Bacillus coagulans HM-08, Clostridium butyricum HM-68, Bacillus subtilis HM-66 and Bacillus paralicheniformis BL-09.</title>
        <authorList>
            <person name="Zhang H."/>
        </authorList>
    </citation>
    <scope>NUCLEOTIDE SEQUENCE [LARGE SCALE GENOMIC DNA]</scope>
    <source>
        <strain evidence="3">HM-08</strain>
    </source>
</reference>
<feature type="compositionally biased region" description="Basic and acidic residues" evidence="1">
    <location>
        <begin position="13"/>
        <end position="22"/>
    </location>
</feature>
<accession>A0AAN0T864</accession>
<keyword evidence="3" id="KW-1185">Reference proteome</keyword>
<gene>
    <name evidence="2" type="ORF">SB48_HM08orf04963</name>
</gene>
<dbReference type="EMBL" id="CP010525">
    <property type="protein sequence ID" value="AJO23903.1"/>
    <property type="molecule type" value="Genomic_DNA"/>
</dbReference>
<evidence type="ECO:0000313" key="3">
    <source>
        <dbReference type="Proteomes" id="UP000032024"/>
    </source>
</evidence>